<dbReference type="SUPFAM" id="SSF53187">
    <property type="entry name" value="Zn-dependent exopeptidases"/>
    <property type="match status" value="1"/>
</dbReference>
<keyword evidence="2" id="KW-0378">Hydrolase</keyword>
<sequence length="290" mass="32011">MSRAAAHPAAHPAYDLHQPDEAGPLVLDSPHSGSWFPEDMGSLLSTETLLRGRDAYIDELYGAAPEQGAPLLAARFSRVYIDPNRAPEDLDPAMVEGTWPHPTQAGPKTGRGVGLIWSRIEGRQAIYDRKLTVAEVEARIESCWRPYHTALKGLLDDAHRRHGAVWHIDCHSMPSQGDPTTEDGPVARPEIILGDRDGTTCDPALTRRVAEIFEALGYEVVLNWPYKGVELVRRYSAPAEGRHSLQIEINRALYCDEASFERSPGFAKVRADCTTLIAELGDFARRRAAA</sequence>
<dbReference type="STRING" id="560819.SAMN05428998_106202"/>
<name>A0A1Y6BM39_9PROT</name>
<dbReference type="GO" id="GO:0016787">
    <property type="term" value="F:hydrolase activity"/>
    <property type="evidence" value="ECO:0007669"/>
    <property type="project" value="UniProtKB-KW"/>
</dbReference>
<keyword evidence="3" id="KW-1185">Reference proteome</keyword>
<reference evidence="2 3" key="1">
    <citation type="submission" date="2017-04" db="EMBL/GenBank/DDBJ databases">
        <authorList>
            <person name="Afonso C.L."/>
            <person name="Miller P.J."/>
            <person name="Scott M.A."/>
            <person name="Spackman E."/>
            <person name="Goraichik I."/>
            <person name="Dimitrov K.M."/>
            <person name="Suarez D.L."/>
            <person name="Swayne D.E."/>
        </authorList>
    </citation>
    <scope>NUCLEOTIDE SEQUENCE [LARGE SCALE GENOMIC DNA]</scope>
    <source>
        <strain evidence="2 3">USBA 355</strain>
    </source>
</reference>
<feature type="region of interest" description="Disordered" evidence="1">
    <location>
        <begin position="1"/>
        <end position="22"/>
    </location>
</feature>
<dbReference type="Proteomes" id="UP000192917">
    <property type="component" value="Unassembled WGS sequence"/>
</dbReference>
<accession>A0A1Y6BM39</accession>
<dbReference type="RefSeq" id="WP_085122677.1">
    <property type="nucleotide sequence ID" value="NZ_FWZX01000006.1"/>
</dbReference>
<evidence type="ECO:0000256" key="1">
    <source>
        <dbReference type="SAM" id="MobiDB-lite"/>
    </source>
</evidence>
<organism evidence="2 3">
    <name type="scientific">Tistlia consotensis USBA 355</name>
    <dbReference type="NCBI Taxonomy" id="560819"/>
    <lineage>
        <taxon>Bacteria</taxon>
        <taxon>Pseudomonadati</taxon>
        <taxon>Pseudomonadota</taxon>
        <taxon>Alphaproteobacteria</taxon>
        <taxon>Rhodospirillales</taxon>
        <taxon>Rhodovibrionaceae</taxon>
        <taxon>Tistlia</taxon>
    </lineage>
</organism>
<dbReference type="Pfam" id="PF05013">
    <property type="entry name" value="FGase"/>
    <property type="match status" value="1"/>
</dbReference>
<dbReference type="AlphaFoldDB" id="A0A1Y6BM39"/>
<evidence type="ECO:0000313" key="2">
    <source>
        <dbReference type="EMBL" id="SMF18997.1"/>
    </source>
</evidence>
<feature type="compositionally biased region" description="Low complexity" evidence="1">
    <location>
        <begin position="1"/>
        <end position="13"/>
    </location>
</feature>
<dbReference type="EMBL" id="FWZX01000006">
    <property type="protein sequence ID" value="SMF18997.1"/>
    <property type="molecule type" value="Genomic_DNA"/>
</dbReference>
<proteinExistence type="predicted"/>
<protein>
    <submittedName>
        <fullName evidence="2">N-formylglutamate amidohydrolase</fullName>
    </submittedName>
</protein>
<dbReference type="InterPro" id="IPR007709">
    <property type="entry name" value="N-FG_amidohydro"/>
</dbReference>
<gene>
    <name evidence="2" type="ORF">SAMN05428998_106202</name>
</gene>
<evidence type="ECO:0000313" key="3">
    <source>
        <dbReference type="Proteomes" id="UP000192917"/>
    </source>
</evidence>
<dbReference type="Gene3D" id="3.40.630.40">
    <property type="entry name" value="Zn-dependent exopeptidases"/>
    <property type="match status" value="1"/>
</dbReference>